<keyword evidence="1" id="KW-0732">Signal</keyword>
<proteinExistence type="predicted"/>
<accession>A0A5C3FMB7</accession>
<dbReference type="EMBL" id="OOIQ01000006">
    <property type="protein sequence ID" value="SPO45534.1"/>
    <property type="molecule type" value="Genomic_DNA"/>
</dbReference>
<keyword evidence="3" id="KW-1185">Reference proteome</keyword>
<gene>
    <name evidence="2" type="ORF">PSANT_03220</name>
</gene>
<sequence length="102" mass="11115">MVKVYAILVLVLVVGVGAVNSDEAAEMVRTSRSALDRFRRLLEQFHPRPGPAYVRLPRPPPAFDPIIVAAPPNSIPVPIPKVTVPKVNHPNVRNPLRKAGSV</sequence>
<reference evidence="2" key="1">
    <citation type="submission" date="2018-03" db="EMBL/GenBank/DDBJ databases">
        <authorList>
            <person name="Guldener U."/>
        </authorList>
    </citation>
    <scope>NUCLEOTIDE SEQUENCE [LARGE SCALE GENOMIC DNA]</scope>
    <source>
        <strain evidence="2">ATCC34888</strain>
    </source>
</reference>
<dbReference type="Proteomes" id="UP000325008">
    <property type="component" value="Unassembled WGS sequence"/>
</dbReference>
<comment type="caution">
    <text evidence="2">The sequence shown here is derived from an EMBL/GenBank/DDBJ whole genome shotgun (WGS) entry which is preliminary data.</text>
</comment>
<evidence type="ECO:0000313" key="3">
    <source>
        <dbReference type="Proteomes" id="UP000325008"/>
    </source>
</evidence>
<evidence type="ECO:0000256" key="1">
    <source>
        <dbReference type="SAM" id="SignalP"/>
    </source>
</evidence>
<protein>
    <submittedName>
        <fullName evidence="2">Uncharacterized protein</fullName>
    </submittedName>
</protein>
<evidence type="ECO:0000313" key="2">
    <source>
        <dbReference type="EMBL" id="SPO45534.1"/>
    </source>
</evidence>
<organism evidence="2 3">
    <name type="scientific">Pseudozyma antarctica</name>
    <name type="common">Yeast</name>
    <name type="synonym">Candida antarctica</name>
    <dbReference type="NCBI Taxonomy" id="84753"/>
    <lineage>
        <taxon>Eukaryota</taxon>
        <taxon>Fungi</taxon>
        <taxon>Dikarya</taxon>
        <taxon>Basidiomycota</taxon>
        <taxon>Ustilaginomycotina</taxon>
        <taxon>Ustilaginomycetes</taxon>
        <taxon>Ustilaginales</taxon>
        <taxon>Ustilaginaceae</taxon>
        <taxon>Moesziomyces</taxon>
    </lineage>
</organism>
<feature type="signal peptide" evidence="1">
    <location>
        <begin position="1"/>
        <end position="18"/>
    </location>
</feature>
<name>A0A5C3FMB7_PSEA2</name>
<dbReference type="AlphaFoldDB" id="A0A5C3FMB7"/>
<feature type="chain" id="PRO_5022799842" evidence="1">
    <location>
        <begin position="19"/>
        <end position="102"/>
    </location>
</feature>